<dbReference type="EMBL" id="CAEX01004719">
    <property type="protein sequence ID" value="CCD20041.1"/>
    <property type="molecule type" value="Genomic_DNA"/>
</dbReference>
<gene>
    <name evidence="1" type="ORF">TvY486_0028010</name>
</gene>
<proteinExistence type="predicted"/>
<dbReference type="VEuPathDB" id="TriTrypDB:TvY486_0028010"/>
<dbReference type="AlphaFoldDB" id="F9WR57"/>
<reference evidence="1 2" key="1">
    <citation type="journal article" date="2012" name="Proc. Natl. Acad. Sci. U.S.A.">
        <title>Antigenic diversity is generated by distinct evolutionary mechanisms in African trypanosome species.</title>
        <authorList>
            <person name="Jackson A.P."/>
            <person name="Berry A."/>
            <person name="Aslett M."/>
            <person name="Allison H.C."/>
            <person name="Burton P."/>
            <person name="Vavrova-Anderson J."/>
            <person name="Brown R."/>
            <person name="Browne H."/>
            <person name="Corton N."/>
            <person name="Hauser H."/>
            <person name="Gamble J."/>
            <person name="Gilderthorp R."/>
            <person name="Marcello L."/>
            <person name="McQuillan J."/>
            <person name="Otto T.D."/>
            <person name="Quail M.A."/>
            <person name="Sanders M.J."/>
            <person name="van Tonder A."/>
            <person name="Ginger M.L."/>
            <person name="Field M.C."/>
            <person name="Barry J.D."/>
            <person name="Hertz-Fowler C."/>
            <person name="Berriman M."/>
        </authorList>
    </citation>
    <scope>NUCLEOTIDE SEQUENCE</scope>
    <source>
        <strain evidence="1 2">Y486</strain>
    </source>
</reference>
<evidence type="ECO:0000313" key="1">
    <source>
        <dbReference type="EMBL" id="CCD20041.1"/>
    </source>
</evidence>
<dbReference type="Proteomes" id="UP000009027">
    <property type="component" value="Unassembled WGS sequence"/>
</dbReference>
<keyword evidence="2" id="KW-1185">Reference proteome</keyword>
<sequence>MLYFDPPNAKALRHAVKAKLVTHAFVTHYVPLIAGAASRSYFVASLLLFPVRSANVPMRSHASKTSIGNGPAHLRHEPPHKFGAYPAHVSLAPPYLRVVAFSPTARLSCRRQWTASLELHLTKHVSPLFPLLFPQLLPPSLPCRSPSTSPPLLFPLLPPLPSAPYPFVAFPLFAGALARVHHSVAVGFHKATAPPAAQLSSLQVAKHALFSPRALCASARLAL</sequence>
<protein>
    <submittedName>
        <fullName evidence="1">Uncharacterized protein</fullName>
    </submittedName>
</protein>
<evidence type="ECO:0000313" key="2">
    <source>
        <dbReference type="Proteomes" id="UP000009027"/>
    </source>
</evidence>
<organism evidence="1 2">
    <name type="scientific">Trypanosoma vivax (strain Y486)</name>
    <dbReference type="NCBI Taxonomy" id="1055687"/>
    <lineage>
        <taxon>Eukaryota</taxon>
        <taxon>Discoba</taxon>
        <taxon>Euglenozoa</taxon>
        <taxon>Kinetoplastea</taxon>
        <taxon>Metakinetoplastina</taxon>
        <taxon>Trypanosomatida</taxon>
        <taxon>Trypanosomatidae</taxon>
        <taxon>Trypanosoma</taxon>
        <taxon>Duttonella</taxon>
    </lineage>
</organism>
<accession>F9WR57</accession>
<name>F9WR57_TRYVY</name>